<dbReference type="GeneID" id="27316750"/>
<dbReference type="AlphaFoldDB" id="A0A0D1ZYV1"/>
<accession>A0A0D1ZYV1</accession>
<name>A0A0D1ZYV1_9PEZI</name>
<feature type="transmembrane region" description="Helical" evidence="2">
    <location>
        <begin position="402"/>
        <end position="424"/>
    </location>
</feature>
<feature type="transmembrane region" description="Helical" evidence="2">
    <location>
        <begin position="370"/>
        <end position="390"/>
    </location>
</feature>
<gene>
    <name evidence="4" type="ORF">PV09_08777</name>
</gene>
<keyword evidence="2" id="KW-1133">Transmembrane helix</keyword>
<dbReference type="HOGENOM" id="CLU_014699_0_0_1"/>
<keyword evidence="2" id="KW-0812">Transmembrane</keyword>
<dbReference type="STRING" id="253628.A0A0D1ZYV1"/>
<protein>
    <recommendedName>
        <fullName evidence="3">Calcium channel YVC1-like C-terminal transmembrane domain-containing protein</fullName>
    </recommendedName>
</protein>
<dbReference type="OrthoDB" id="310870at2759"/>
<dbReference type="InterPro" id="IPR052971">
    <property type="entry name" value="TRP_calcium_channel"/>
</dbReference>
<dbReference type="Proteomes" id="UP000053259">
    <property type="component" value="Unassembled WGS sequence"/>
</dbReference>
<sequence length="715" mass="80636">MARDRPLSSTTPRYWPDEPLHVPCIRDDEAFPHLLSKLSIYITDAIVSPHSFEELRSPVVEQRLSPLIDYIADSVHNRAIVCALLALKGYFTALESDENRGVNLSRGFACEYVAWRFLTHLSGRELIHFLLYELPPHEVGTRNQDEEAGLVRQTSLPPSAQPLDGSQPTLLDSSILGHGEDVAESSADDHVRSSLFEIGDGGDFVASFDHLNALEIAAVTNAKKFLSQRVVQRIIESIWKGDIVFWETLDVGSEKEAKIYNKRKADPYCRLRVPRYLKTFEALFLISFVIVYLAVLIPVQRNSHSRPRRPGVPPLTTNYSEIDLGSPIQNFRHITPAEILLYIWLVAFAYDEFGEYMDAGTAFYTTDFWSLWDIGIVAIGVAFFITRMIGLSKNSDEIIGTAFDILALEALFLIPRLCSILSLNPYFGTIIPCLREMTKDFFKFLSIVAILYLGFLTTFTLLARDNFSLREMSWILVKVFFGSSYLGFDVAQDISPALGPPLMLVFVTLTNILLITSLISLLSNSLTRILEHARDEYLYIYSIYVLEASTSNRLTYFLPPLNLIPLLLRPLRLLIAPEKLRKARIFLLKATHAPFVLAIWSYEGLADYFAGTRKSQPPEFPSLGGPTDATARSLKRSSYLRPFTSRAPMVADNGHNSFMRHMRDNRGRKSSRPTTATAGIDPQGDLRDLVLKLSSQIEDLTVMVADQQKVKQYEG</sequence>
<keyword evidence="5" id="KW-1185">Reference proteome</keyword>
<evidence type="ECO:0000259" key="3">
    <source>
        <dbReference type="Pfam" id="PF23317"/>
    </source>
</evidence>
<dbReference type="InParanoid" id="A0A0D1ZYV1"/>
<dbReference type="Pfam" id="PF23317">
    <property type="entry name" value="YVC1_C"/>
    <property type="match status" value="1"/>
</dbReference>
<proteinExistence type="predicted"/>
<organism evidence="4 5">
    <name type="scientific">Verruconis gallopava</name>
    <dbReference type="NCBI Taxonomy" id="253628"/>
    <lineage>
        <taxon>Eukaryota</taxon>
        <taxon>Fungi</taxon>
        <taxon>Dikarya</taxon>
        <taxon>Ascomycota</taxon>
        <taxon>Pezizomycotina</taxon>
        <taxon>Dothideomycetes</taxon>
        <taxon>Pleosporomycetidae</taxon>
        <taxon>Venturiales</taxon>
        <taxon>Sympoventuriaceae</taxon>
        <taxon>Verruconis</taxon>
    </lineage>
</organism>
<keyword evidence="2" id="KW-0472">Membrane</keyword>
<feature type="transmembrane region" description="Helical" evidence="2">
    <location>
        <begin position="503"/>
        <end position="522"/>
    </location>
</feature>
<dbReference type="PANTHER" id="PTHR35859:SF5">
    <property type="entry name" value="ION TRANSPORT DOMAIN-CONTAINING PROTEIN"/>
    <property type="match status" value="1"/>
</dbReference>
<evidence type="ECO:0000313" key="5">
    <source>
        <dbReference type="Proteomes" id="UP000053259"/>
    </source>
</evidence>
<dbReference type="EMBL" id="KN847575">
    <property type="protein sequence ID" value="KIV99602.1"/>
    <property type="molecule type" value="Genomic_DNA"/>
</dbReference>
<dbReference type="InterPro" id="IPR056336">
    <property type="entry name" value="YVC1_C"/>
</dbReference>
<feature type="transmembrane region" description="Helical" evidence="2">
    <location>
        <begin position="282"/>
        <end position="299"/>
    </location>
</feature>
<feature type="region of interest" description="Disordered" evidence="1">
    <location>
        <begin position="654"/>
        <end position="682"/>
    </location>
</feature>
<evidence type="ECO:0000256" key="2">
    <source>
        <dbReference type="SAM" id="Phobius"/>
    </source>
</evidence>
<feature type="transmembrane region" description="Helical" evidence="2">
    <location>
        <begin position="444"/>
        <end position="463"/>
    </location>
</feature>
<evidence type="ECO:0000256" key="1">
    <source>
        <dbReference type="SAM" id="MobiDB-lite"/>
    </source>
</evidence>
<evidence type="ECO:0000313" key="4">
    <source>
        <dbReference type="EMBL" id="KIV99602.1"/>
    </source>
</evidence>
<reference evidence="4 5" key="1">
    <citation type="submission" date="2015-01" db="EMBL/GenBank/DDBJ databases">
        <title>The Genome Sequence of Ochroconis gallopava CBS43764.</title>
        <authorList>
            <consortium name="The Broad Institute Genomics Platform"/>
            <person name="Cuomo C."/>
            <person name="de Hoog S."/>
            <person name="Gorbushina A."/>
            <person name="Stielow B."/>
            <person name="Teixiera M."/>
            <person name="Abouelleil A."/>
            <person name="Chapman S.B."/>
            <person name="Priest M."/>
            <person name="Young S.K."/>
            <person name="Wortman J."/>
            <person name="Nusbaum C."/>
            <person name="Birren B."/>
        </authorList>
    </citation>
    <scope>NUCLEOTIDE SEQUENCE [LARGE SCALE GENOMIC DNA]</scope>
    <source>
        <strain evidence="4 5">CBS 43764</strain>
    </source>
</reference>
<dbReference type="RefSeq" id="XP_016209472.1">
    <property type="nucleotide sequence ID" value="XM_016362732.1"/>
</dbReference>
<feature type="domain" description="Calcium channel YVC1-like C-terminal transmembrane" evidence="3">
    <location>
        <begin position="333"/>
        <end position="603"/>
    </location>
</feature>
<dbReference type="VEuPathDB" id="FungiDB:PV09_08777"/>
<dbReference type="PANTHER" id="PTHR35859">
    <property type="entry name" value="NONSELECTIVE CATION CHANNEL PROTEIN"/>
    <property type="match status" value="1"/>
</dbReference>